<proteinExistence type="inferred from homology"/>
<evidence type="ECO:0000256" key="8">
    <source>
        <dbReference type="ARBA" id="ARBA00022777"/>
    </source>
</evidence>
<dbReference type="InterPro" id="IPR000719">
    <property type="entry name" value="Prot_kinase_dom"/>
</dbReference>
<dbReference type="FunFam" id="1.10.510.10:FF:000563">
    <property type="entry name" value="Mitogen-activated protein kinase"/>
    <property type="match status" value="1"/>
</dbReference>
<dbReference type="InterPro" id="IPR003527">
    <property type="entry name" value="MAP_kinase_CS"/>
</dbReference>
<dbReference type="GO" id="GO:0006970">
    <property type="term" value="P:response to osmotic stress"/>
    <property type="evidence" value="ECO:0007669"/>
    <property type="project" value="UniProtKB-ARBA"/>
</dbReference>
<evidence type="ECO:0000256" key="2">
    <source>
        <dbReference type="ARBA" id="ARBA00008832"/>
    </source>
</evidence>
<accession>A0ABD2CPV7</accession>
<evidence type="ECO:0000256" key="9">
    <source>
        <dbReference type="ARBA" id="ARBA00022840"/>
    </source>
</evidence>
<dbReference type="SMART" id="SM00220">
    <property type="entry name" value="S_TKc"/>
    <property type="match status" value="1"/>
</dbReference>
<keyword evidence="7 10" id="KW-0547">Nucleotide-binding</keyword>
<dbReference type="AlphaFoldDB" id="A0ABD2CPV7"/>
<dbReference type="GO" id="GO:0004707">
    <property type="term" value="F:MAP kinase activity"/>
    <property type="evidence" value="ECO:0007669"/>
    <property type="project" value="UniProtKB-EC"/>
</dbReference>
<dbReference type="EC" id="2.7.11.24" evidence="3"/>
<gene>
    <name evidence="13" type="ORF">V1477_005522</name>
</gene>
<evidence type="ECO:0000259" key="12">
    <source>
        <dbReference type="PROSITE" id="PS50011"/>
    </source>
</evidence>
<keyword evidence="14" id="KW-1185">Reference proteome</keyword>
<feature type="transmembrane region" description="Helical" evidence="11">
    <location>
        <begin position="230"/>
        <end position="252"/>
    </location>
</feature>
<keyword evidence="11" id="KW-1133">Transmembrane helix</keyword>
<evidence type="ECO:0000256" key="4">
    <source>
        <dbReference type="ARBA" id="ARBA00022527"/>
    </source>
</evidence>
<name>A0ABD2CPV7_VESMC</name>
<feature type="domain" description="Protein kinase" evidence="12">
    <location>
        <begin position="20"/>
        <end position="386"/>
    </location>
</feature>
<evidence type="ECO:0000256" key="1">
    <source>
        <dbReference type="ARBA" id="ARBA00001946"/>
    </source>
</evidence>
<evidence type="ECO:0000256" key="3">
    <source>
        <dbReference type="ARBA" id="ARBA00012411"/>
    </source>
</evidence>
<keyword evidence="8 13" id="KW-0418">Kinase</keyword>
<dbReference type="InterPro" id="IPR017441">
    <property type="entry name" value="Protein_kinase_ATP_BS"/>
</dbReference>
<keyword evidence="11" id="KW-0472">Membrane</keyword>
<evidence type="ECO:0000256" key="11">
    <source>
        <dbReference type="SAM" id="Phobius"/>
    </source>
</evidence>
<dbReference type="PROSITE" id="PS00107">
    <property type="entry name" value="PROTEIN_KINASE_ATP"/>
    <property type="match status" value="1"/>
</dbReference>
<dbReference type="PROSITE" id="PS01351">
    <property type="entry name" value="MAPK"/>
    <property type="match status" value="1"/>
</dbReference>
<evidence type="ECO:0000313" key="13">
    <source>
        <dbReference type="EMBL" id="KAL2747152.1"/>
    </source>
</evidence>
<dbReference type="InterPro" id="IPR050117">
    <property type="entry name" value="MAPK"/>
</dbReference>
<keyword evidence="9 10" id="KW-0067">ATP-binding</keyword>
<reference evidence="13 14" key="1">
    <citation type="journal article" date="2024" name="Ann. Entomol. Soc. Am.">
        <title>Genomic analyses of the southern and eastern yellowjacket wasps (Hymenoptera: Vespidae) reveal evolutionary signatures of social life.</title>
        <authorList>
            <person name="Catto M.A."/>
            <person name="Caine P.B."/>
            <person name="Orr S.E."/>
            <person name="Hunt B.G."/>
            <person name="Goodisman M.A.D."/>
        </authorList>
    </citation>
    <scope>NUCLEOTIDE SEQUENCE [LARGE SCALE GENOMIC DNA]</scope>
    <source>
        <strain evidence="13">232</strain>
        <tissue evidence="13">Head and thorax</tissue>
    </source>
</reference>
<comment type="similarity">
    <text evidence="2">Belongs to the protein kinase superfamily. CMGC Ser/Thr protein kinase family. MAP kinase subfamily.</text>
</comment>
<keyword evidence="4" id="KW-0723">Serine/threonine-protein kinase</keyword>
<comment type="cofactor">
    <cofactor evidence="1">
        <name>Mg(2+)</name>
        <dbReference type="ChEBI" id="CHEBI:18420"/>
    </cofactor>
</comment>
<dbReference type="Gene3D" id="1.10.510.10">
    <property type="entry name" value="Transferase(Phosphotransferase) domain 1"/>
    <property type="match status" value="2"/>
</dbReference>
<dbReference type="EMBL" id="JAYRBN010000037">
    <property type="protein sequence ID" value="KAL2747152.1"/>
    <property type="molecule type" value="Genomic_DNA"/>
</dbReference>
<protein>
    <recommendedName>
        <fullName evidence="3">mitogen-activated protein kinase</fullName>
        <ecNumber evidence="3">2.7.11.24</ecNumber>
    </recommendedName>
</protein>
<dbReference type="InterPro" id="IPR011009">
    <property type="entry name" value="Kinase-like_dom_sf"/>
</dbReference>
<dbReference type="SUPFAM" id="SSF56112">
    <property type="entry name" value="Protein kinase-like (PK-like)"/>
    <property type="match status" value="1"/>
</dbReference>
<evidence type="ECO:0000256" key="7">
    <source>
        <dbReference type="ARBA" id="ARBA00022741"/>
    </source>
</evidence>
<evidence type="ECO:0000313" key="14">
    <source>
        <dbReference type="Proteomes" id="UP001607303"/>
    </source>
</evidence>
<dbReference type="Gene3D" id="3.30.200.20">
    <property type="entry name" value="Phosphorylase Kinase, domain 1"/>
    <property type="match status" value="1"/>
</dbReference>
<sequence length="442" mass="50857">MPQFHRIEINRTEWEVPERYQMLTPVGSGAYGQVCISEKNSAVDTTTNQKVAIKKLARPFQSAVHAKRTYRELRMLKHMNHENVIGLLDVFHPSSSLEDFQHVYLVTHLMGADLNNIVRTQKLSDDHVQFLVYQILRGLKYIHSAGIIHRDLKPSNIAVNEDCELKILDFGLARPTENEMTGYVATRWYRAPEIMLNWMHYNQTVDIWSVGCIMAELLTGRTLFPGTDRIPFKLLFTLSYIIFILTAMCLIYKLCFLLRIYVAYLDFSGTLARADIHQLNLIMEILGTPRDEFMQKISSESHVSRNIDHLTRVLVLCGMPTEETLNKITSQEARNYIQSLPPLKKKNFKDVFRGANPLAIELLELMLELDAERRITAEQALAHPYLAQYADPTDEPVSLPYDQSFEDMELPVEKWKELVYHEVINFVPQTLPALSSTIEAAT</sequence>
<evidence type="ECO:0000256" key="6">
    <source>
        <dbReference type="ARBA" id="ARBA00022679"/>
    </source>
</evidence>
<keyword evidence="11" id="KW-0812">Transmembrane</keyword>
<feature type="binding site" evidence="10">
    <location>
        <position position="55"/>
    </location>
    <ligand>
        <name>ATP</name>
        <dbReference type="ChEBI" id="CHEBI:30616"/>
    </ligand>
</feature>
<comment type="caution">
    <text evidence="13">The sequence shown here is derived from an EMBL/GenBank/DDBJ whole genome shotgun (WGS) entry which is preliminary data.</text>
</comment>
<evidence type="ECO:0000256" key="10">
    <source>
        <dbReference type="PROSITE-ProRule" id="PRU10141"/>
    </source>
</evidence>
<keyword evidence="6" id="KW-0808">Transferase</keyword>
<dbReference type="CDD" id="cd07851">
    <property type="entry name" value="STKc_p38"/>
    <property type="match status" value="1"/>
</dbReference>
<organism evidence="13 14">
    <name type="scientific">Vespula maculifrons</name>
    <name type="common">Eastern yellow jacket</name>
    <name type="synonym">Wasp</name>
    <dbReference type="NCBI Taxonomy" id="7453"/>
    <lineage>
        <taxon>Eukaryota</taxon>
        <taxon>Metazoa</taxon>
        <taxon>Ecdysozoa</taxon>
        <taxon>Arthropoda</taxon>
        <taxon>Hexapoda</taxon>
        <taxon>Insecta</taxon>
        <taxon>Pterygota</taxon>
        <taxon>Neoptera</taxon>
        <taxon>Endopterygota</taxon>
        <taxon>Hymenoptera</taxon>
        <taxon>Apocrita</taxon>
        <taxon>Aculeata</taxon>
        <taxon>Vespoidea</taxon>
        <taxon>Vespidae</taxon>
        <taxon>Vespinae</taxon>
        <taxon>Vespula</taxon>
    </lineage>
</organism>
<evidence type="ECO:0000256" key="5">
    <source>
        <dbReference type="ARBA" id="ARBA00022553"/>
    </source>
</evidence>
<keyword evidence="5" id="KW-0597">Phosphoprotein</keyword>
<dbReference type="PROSITE" id="PS50011">
    <property type="entry name" value="PROTEIN_KINASE_DOM"/>
    <property type="match status" value="1"/>
</dbReference>
<dbReference type="Proteomes" id="UP001607303">
    <property type="component" value="Unassembled WGS sequence"/>
</dbReference>
<dbReference type="FunFam" id="3.30.200.20:FF:000769">
    <property type="entry name" value="Mitogen-activated protein kinase 14"/>
    <property type="match status" value="1"/>
</dbReference>
<dbReference type="PANTHER" id="PTHR24055">
    <property type="entry name" value="MITOGEN-ACTIVATED PROTEIN KINASE"/>
    <property type="match status" value="1"/>
</dbReference>
<dbReference type="GO" id="GO:0005524">
    <property type="term" value="F:ATP binding"/>
    <property type="evidence" value="ECO:0007669"/>
    <property type="project" value="UniProtKB-UniRule"/>
</dbReference>
<dbReference type="Pfam" id="PF00069">
    <property type="entry name" value="Pkinase"/>
    <property type="match status" value="1"/>
</dbReference>